<dbReference type="KEGG" id="slp:Slip_1308"/>
<organism evidence="2 3">
    <name type="scientific">Syntrophothermus lipocalidus (strain DSM 12680 / TGB-C1)</name>
    <dbReference type="NCBI Taxonomy" id="643648"/>
    <lineage>
        <taxon>Bacteria</taxon>
        <taxon>Bacillati</taxon>
        <taxon>Bacillota</taxon>
        <taxon>Clostridia</taxon>
        <taxon>Eubacteriales</taxon>
        <taxon>Syntrophomonadaceae</taxon>
        <taxon>Syntrophothermus</taxon>
    </lineage>
</organism>
<evidence type="ECO:0000256" key="1">
    <source>
        <dbReference type="SAM" id="Phobius"/>
    </source>
</evidence>
<dbReference type="EMBL" id="CP002048">
    <property type="protein sequence ID" value="ADI02075.1"/>
    <property type="molecule type" value="Genomic_DNA"/>
</dbReference>
<proteinExistence type="predicted"/>
<dbReference type="OrthoDB" id="9810906at2"/>
<keyword evidence="1" id="KW-1133">Transmembrane helix</keyword>
<evidence type="ECO:0008006" key="4">
    <source>
        <dbReference type="Google" id="ProtNLM"/>
    </source>
</evidence>
<evidence type="ECO:0000313" key="2">
    <source>
        <dbReference type="EMBL" id="ADI02075.1"/>
    </source>
</evidence>
<keyword evidence="1" id="KW-0812">Transmembrane</keyword>
<keyword evidence="1" id="KW-0472">Membrane</keyword>
<sequence length="197" mass="23181">MEHRGYRSCWRWLGLALAAGLFLWWLGYFFGIDREVTVSGRDLDGDGVLETYVLKGRILTVSEEDKLIWESPSDWKVEDFLIADVTNDGQEELVMTVWVRGRFGKHRPFWVSGDDGKWWNHLYLYRLVGNQMKPVWMSSGLERPVLELEAGDVDGNKALEMIVTESRYRWLSCSLRRFPLGRERSVWRWNGWGFSRL</sequence>
<dbReference type="RefSeq" id="WP_013175477.1">
    <property type="nucleotide sequence ID" value="NC_014220.1"/>
</dbReference>
<gene>
    <name evidence="2" type="ordered locus">Slip_1308</name>
</gene>
<feature type="transmembrane region" description="Helical" evidence="1">
    <location>
        <begin position="12"/>
        <end position="31"/>
    </location>
</feature>
<accession>D7CMZ0</accession>
<dbReference type="SUPFAM" id="SSF69318">
    <property type="entry name" value="Integrin alpha N-terminal domain"/>
    <property type="match status" value="1"/>
</dbReference>
<reference evidence="2 3" key="2">
    <citation type="journal article" date="2010" name="Stand. Genomic Sci.">
        <title>Complete genome sequence of Syntrophothermus lipocalidus type strain (TGB-C1).</title>
        <authorList>
            <person name="Djao O.D."/>
            <person name="Zhang X."/>
            <person name="Lucas S."/>
            <person name="Lapidus A."/>
            <person name="Del Rio T.G."/>
            <person name="Nolan M."/>
            <person name="Tice H."/>
            <person name="Cheng J.F."/>
            <person name="Han C."/>
            <person name="Tapia R."/>
            <person name="Goodwin L."/>
            <person name="Pitluck S."/>
            <person name="Liolios K."/>
            <person name="Ivanova N."/>
            <person name="Mavromatis K."/>
            <person name="Mikhailova N."/>
            <person name="Ovchinnikova G."/>
            <person name="Pati A."/>
            <person name="Brambilla E."/>
            <person name="Chen A."/>
            <person name="Palaniappan K."/>
            <person name="Land M."/>
            <person name="Hauser L."/>
            <person name="Chang Y.J."/>
            <person name="Jeffries C.D."/>
            <person name="Rohde M."/>
            <person name="Sikorski J."/>
            <person name="Spring S."/>
            <person name="Goker M."/>
            <person name="Detter J.C."/>
            <person name="Woyke T."/>
            <person name="Bristow J."/>
            <person name="Eisen J.A."/>
            <person name="Markowitz V."/>
            <person name="Hugenholtz P."/>
            <person name="Kyrpides N.C."/>
            <person name="Klenk H.P."/>
        </authorList>
    </citation>
    <scope>NUCLEOTIDE SEQUENCE [LARGE SCALE GENOMIC DNA]</scope>
    <source>
        <strain evidence="3">DSM 12680 / TGB-C1</strain>
    </source>
</reference>
<reference evidence="3" key="1">
    <citation type="journal article" date="2010" name="Stand. Genomic Sci.">
        <title>Complete genome sequence of Syntrophothermus lipocalidus type strain (TGB-C1T).</title>
        <authorList>
            <consortium name="US DOE Joint Genome Institute (JGI-PGF)"/>
            <person name="Djao O."/>
            <person name="Zhang X."/>
            <person name="Lucas S."/>
            <person name="Lapidus A."/>
            <person name="Glavina Del Rio T."/>
            <person name="Nolan M."/>
            <person name="Tice H."/>
            <person name="Cheng J."/>
            <person name="Han C."/>
            <person name="Tapia R."/>
            <person name="Goodwin L."/>
            <person name="Pitluck S."/>
            <person name="Liolios K."/>
            <person name="Ivanova N."/>
            <person name="Mavromatis K."/>
            <person name="Mikhailova N."/>
            <person name="Ovchinnikova G."/>
            <person name="Pati A."/>
            <person name="Brambilla E."/>
            <person name="Chen A."/>
            <person name="Palaniappan K."/>
            <person name="Land M."/>
            <person name="Hauser L."/>
            <person name="Chang Y."/>
            <person name="Jeffries C."/>
            <person name="Rohde M."/>
            <person name="Sikorski J."/>
            <person name="Spring S."/>
            <person name="Goker M."/>
            <person name="Detter J."/>
            <person name="Woyke T."/>
            <person name="Bristow J."/>
            <person name="Eisen J."/>
            <person name="Markowitz V."/>
            <person name="Hugenholtz P."/>
            <person name="Kyrpides N."/>
            <person name="Klenk H."/>
        </authorList>
    </citation>
    <scope>NUCLEOTIDE SEQUENCE [LARGE SCALE GENOMIC DNA]</scope>
    <source>
        <strain evidence="3">DSM 12680 / TGB-C1</strain>
    </source>
</reference>
<dbReference type="Proteomes" id="UP000000378">
    <property type="component" value="Chromosome"/>
</dbReference>
<dbReference type="AlphaFoldDB" id="D7CMZ0"/>
<dbReference type="STRING" id="643648.Slip_1308"/>
<dbReference type="HOGENOM" id="CLU_1531541_0_0_9"/>
<dbReference type="InterPro" id="IPR028994">
    <property type="entry name" value="Integrin_alpha_N"/>
</dbReference>
<keyword evidence="3" id="KW-1185">Reference proteome</keyword>
<name>D7CMZ0_SYNLT</name>
<protein>
    <recommendedName>
        <fullName evidence="4">FG-GAP repeat protein</fullName>
    </recommendedName>
</protein>
<evidence type="ECO:0000313" key="3">
    <source>
        <dbReference type="Proteomes" id="UP000000378"/>
    </source>
</evidence>
<dbReference type="eggNOG" id="COG2843">
    <property type="taxonomic scope" value="Bacteria"/>
</dbReference>